<dbReference type="EMBL" id="CP033896">
    <property type="protein sequence ID" value="AZA13195.1"/>
    <property type="molecule type" value="Genomic_DNA"/>
</dbReference>
<evidence type="ECO:0000313" key="7">
    <source>
        <dbReference type="Proteomes" id="UP000269019"/>
    </source>
</evidence>
<keyword evidence="7" id="KW-1185">Reference proteome</keyword>
<dbReference type="InterPro" id="IPR000086">
    <property type="entry name" value="NUDIX_hydrolase_dom"/>
</dbReference>
<accession>A0A3G6J530</accession>
<evidence type="ECO:0000256" key="2">
    <source>
        <dbReference type="ARBA" id="ARBA00005582"/>
    </source>
</evidence>
<comment type="cofactor">
    <cofactor evidence="1">
        <name>Mg(2+)</name>
        <dbReference type="ChEBI" id="CHEBI:18420"/>
    </cofactor>
</comment>
<reference evidence="6 7" key="1">
    <citation type="submission" date="2018-11" db="EMBL/GenBank/DDBJ databases">
        <authorList>
            <person name="Kleinhagauer T."/>
            <person name="Glaeser S.P."/>
            <person name="Spergser J."/>
            <person name="Ruckert C."/>
            <person name="Kaempfer P."/>
            <person name="Busse H.-J."/>
        </authorList>
    </citation>
    <scope>NUCLEOTIDE SEQUENCE [LARGE SCALE GENOMIC DNA]</scope>
    <source>
        <strain evidence="6 7">200CH</strain>
    </source>
</reference>
<evidence type="ECO:0000256" key="4">
    <source>
        <dbReference type="RuleBase" id="RU003476"/>
    </source>
</evidence>
<keyword evidence="3 4" id="KW-0378">Hydrolase</keyword>
<proteinExistence type="inferred from homology"/>
<dbReference type="InterPro" id="IPR015797">
    <property type="entry name" value="NUDIX_hydrolase-like_dom_sf"/>
</dbReference>
<dbReference type="GO" id="GO:0016787">
    <property type="term" value="F:hydrolase activity"/>
    <property type="evidence" value="ECO:0007669"/>
    <property type="project" value="UniProtKB-KW"/>
</dbReference>
<evidence type="ECO:0000313" key="6">
    <source>
        <dbReference type="EMBL" id="AZA13195.1"/>
    </source>
</evidence>
<dbReference type="PROSITE" id="PS51462">
    <property type="entry name" value="NUDIX"/>
    <property type="match status" value="1"/>
</dbReference>
<feature type="domain" description="Nudix hydrolase" evidence="5">
    <location>
        <begin position="60"/>
        <end position="192"/>
    </location>
</feature>
<comment type="similarity">
    <text evidence="2 4">Belongs to the Nudix hydrolase family.</text>
</comment>
<gene>
    <name evidence="6" type="ORF">CCHOA_03930</name>
</gene>
<dbReference type="PANTHER" id="PTHR43046:SF14">
    <property type="entry name" value="MUTT_NUDIX FAMILY PROTEIN"/>
    <property type="match status" value="1"/>
</dbReference>
<dbReference type="Proteomes" id="UP000269019">
    <property type="component" value="Chromosome"/>
</dbReference>
<organism evidence="6 7">
    <name type="scientific">Corynebacterium choanae</name>
    <dbReference type="NCBI Taxonomy" id="1862358"/>
    <lineage>
        <taxon>Bacteria</taxon>
        <taxon>Bacillati</taxon>
        <taxon>Actinomycetota</taxon>
        <taxon>Actinomycetes</taxon>
        <taxon>Mycobacteriales</taxon>
        <taxon>Corynebacteriaceae</taxon>
        <taxon>Corynebacterium</taxon>
    </lineage>
</organism>
<dbReference type="InterPro" id="IPR020476">
    <property type="entry name" value="Nudix_hydrolase"/>
</dbReference>
<evidence type="ECO:0000259" key="5">
    <source>
        <dbReference type="PROSITE" id="PS51462"/>
    </source>
</evidence>
<evidence type="ECO:0000256" key="1">
    <source>
        <dbReference type="ARBA" id="ARBA00001946"/>
    </source>
</evidence>
<dbReference type="PROSITE" id="PS00893">
    <property type="entry name" value="NUDIX_BOX"/>
    <property type="match status" value="1"/>
</dbReference>
<dbReference type="Gene3D" id="3.90.79.10">
    <property type="entry name" value="Nucleoside Triphosphate Pyrophosphohydrolase"/>
    <property type="match status" value="1"/>
</dbReference>
<dbReference type="PANTHER" id="PTHR43046">
    <property type="entry name" value="GDP-MANNOSE MANNOSYL HYDROLASE"/>
    <property type="match status" value="1"/>
</dbReference>
<keyword evidence="6" id="KW-0548">Nucleotidyltransferase</keyword>
<name>A0A3G6J530_9CORY</name>
<dbReference type="SUPFAM" id="SSF55811">
    <property type="entry name" value="Nudix"/>
    <property type="match status" value="1"/>
</dbReference>
<dbReference type="RefSeq" id="WP_245992190.1">
    <property type="nucleotide sequence ID" value="NZ_CP033896.1"/>
</dbReference>
<dbReference type="PRINTS" id="PR00502">
    <property type="entry name" value="NUDIXFAMILY"/>
</dbReference>
<keyword evidence="6" id="KW-0808">Transferase</keyword>
<dbReference type="AlphaFoldDB" id="A0A3G6J530"/>
<protein>
    <submittedName>
        <fullName evidence="6">Bifunctional nicotinamide mononucleotide adenylyltransferase/ADP-ribose pyrophosphatase</fullName>
    </submittedName>
</protein>
<dbReference type="GO" id="GO:0016779">
    <property type="term" value="F:nucleotidyltransferase activity"/>
    <property type="evidence" value="ECO:0007669"/>
    <property type="project" value="UniProtKB-KW"/>
</dbReference>
<evidence type="ECO:0000256" key="3">
    <source>
        <dbReference type="ARBA" id="ARBA00022801"/>
    </source>
</evidence>
<dbReference type="KEGG" id="ccho:CCHOA_03930"/>
<dbReference type="CDD" id="cd04690">
    <property type="entry name" value="NUDIX_Hydrolase"/>
    <property type="match status" value="1"/>
</dbReference>
<sequence>MDPDNVEHAENNAPVAVKNHHQVDTGHAGVGHWRADENDAGQTVGSRAVNTDVAGAGSTPPIVVAAVAMLRQADGHMLQVRKSGTDFFLLPGGKIEPGEAPIAAAVREVAEETGFQPTAGVAALEAVGVFTAPAANEQGREVHCHLFLLNEPVDPDTVHPAAEIAELRYFPLTAQDASLAPLSRDVVFPAVAQVLAARPANDDSPGGTPRVLG</sequence>
<dbReference type="InterPro" id="IPR020084">
    <property type="entry name" value="NUDIX_hydrolase_CS"/>
</dbReference>
<dbReference type="Pfam" id="PF00293">
    <property type="entry name" value="NUDIX"/>
    <property type="match status" value="1"/>
</dbReference>